<dbReference type="SUPFAM" id="SSF88659">
    <property type="entry name" value="Sigma3 and sigma4 domains of RNA polymerase sigma factors"/>
    <property type="match status" value="1"/>
</dbReference>
<protein>
    <submittedName>
        <fullName evidence="7">Probable extracytoplasmic function alternative sigma factor</fullName>
    </submittedName>
</protein>
<gene>
    <name evidence="7" type="ORF">LNTAR_09841</name>
</gene>
<keyword evidence="4" id="KW-0804">Transcription</keyword>
<dbReference type="PANTHER" id="PTHR43133:SF51">
    <property type="entry name" value="RNA POLYMERASE SIGMA FACTOR"/>
    <property type="match status" value="1"/>
</dbReference>
<dbReference type="eggNOG" id="COG1595">
    <property type="taxonomic scope" value="Bacteria"/>
</dbReference>
<keyword evidence="2" id="KW-0805">Transcription regulation</keyword>
<dbReference type="AlphaFoldDB" id="A6DSI1"/>
<evidence type="ECO:0000256" key="2">
    <source>
        <dbReference type="ARBA" id="ARBA00023015"/>
    </source>
</evidence>
<dbReference type="Pfam" id="PF04542">
    <property type="entry name" value="Sigma70_r2"/>
    <property type="match status" value="1"/>
</dbReference>
<accession>A6DSI1</accession>
<dbReference type="InterPro" id="IPR014284">
    <property type="entry name" value="RNA_pol_sigma-70_dom"/>
</dbReference>
<evidence type="ECO:0000256" key="4">
    <source>
        <dbReference type="ARBA" id="ARBA00023163"/>
    </source>
</evidence>
<dbReference type="InterPro" id="IPR013249">
    <property type="entry name" value="RNA_pol_sigma70_r4_t2"/>
</dbReference>
<dbReference type="InterPro" id="IPR013325">
    <property type="entry name" value="RNA_pol_sigma_r2"/>
</dbReference>
<feature type="domain" description="RNA polymerase sigma factor 70 region 4 type 2" evidence="6">
    <location>
        <begin position="109"/>
        <end position="159"/>
    </location>
</feature>
<keyword evidence="3" id="KW-0731">Sigma factor</keyword>
<evidence type="ECO:0000256" key="3">
    <source>
        <dbReference type="ARBA" id="ARBA00023082"/>
    </source>
</evidence>
<dbReference type="InterPro" id="IPR007627">
    <property type="entry name" value="RNA_pol_sigma70_r2"/>
</dbReference>
<dbReference type="GO" id="GO:0003677">
    <property type="term" value="F:DNA binding"/>
    <property type="evidence" value="ECO:0007669"/>
    <property type="project" value="InterPro"/>
</dbReference>
<evidence type="ECO:0000313" key="8">
    <source>
        <dbReference type="Proteomes" id="UP000004947"/>
    </source>
</evidence>
<dbReference type="InterPro" id="IPR039425">
    <property type="entry name" value="RNA_pol_sigma-70-like"/>
</dbReference>
<dbReference type="InterPro" id="IPR013324">
    <property type="entry name" value="RNA_pol_sigma_r3/r4-like"/>
</dbReference>
<evidence type="ECO:0000259" key="6">
    <source>
        <dbReference type="Pfam" id="PF08281"/>
    </source>
</evidence>
<dbReference type="GO" id="GO:0016987">
    <property type="term" value="F:sigma factor activity"/>
    <property type="evidence" value="ECO:0007669"/>
    <property type="project" value="UniProtKB-KW"/>
</dbReference>
<dbReference type="NCBIfam" id="TIGR02989">
    <property type="entry name" value="Sig-70_gvs1"/>
    <property type="match status" value="1"/>
</dbReference>
<dbReference type="Gene3D" id="1.10.1740.10">
    <property type="match status" value="1"/>
</dbReference>
<dbReference type="InterPro" id="IPR036388">
    <property type="entry name" value="WH-like_DNA-bd_sf"/>
</dbReference>
<evidence type="ECO:0000259" key="5">
    <source>
        <dbReference type="Pfam" id="PF04542"/>
    </source>
</evidence>
<dbReference type="GO" id="GO:0006352">
    <property type="term" value="P:DNA-templated transcription initiation"/>
    <property type="evidence" value="ECO:0007669"/>
    <property type="project" value="InterPro"/>
</dbReference>
<name>A6DSI1_9BACT</name>
<reference evidence="7 8" key="1">
    <citation type="journal article" date="2010" name="J. Bacteriol.">
        <title>Genome sequence of Lentisphaera araneosa HTCC2155T, the type species of the order Lentisphaerales in the phylum Lentisphaerae.</title>
        <authorList>
            <person name="Thrash J.C."/>
            <person name="Cho J.C."/>
            <person name="Vergin K.L."/>
            <person name="Morris R.M."/>
            <person name="Giovannoni S.J."/>
        </authorList>
    </citation>
    <scope>NUCLEOTIDE SEQUENCE [LARGE SCALE GENOMIC DNA]</scope>
    <source>
        <strain evidence="7 8">HTCC2155</strain>
    </source>
</reference>
<organism evidence="7 8">
    <name type="scientific">Lentisphaera araneosa HTCC2155</name>
    <dbReference type="NCBI Taxonomy" id="313628"/>
    <lineage>
        <taxon>Bacteria</taxon>
        <taxon>Pseudomonadati</taxon>
        <taxon>Lentisphaerota</taxon>
        <taxon>Lentisphaeria</taxon>
        <taxon>Lentisphaerales</taxon>
        <taxon>Lentisphaeraceae</taxon>
        <taxon>Lentisphaera</taxon>
    </lineage>
</organism>
<dbReference type="OrthoDB" id="6383365at2"/>
<comment type="caution">
    <text evidence="7">The sequence shown here is derived from an EMBL/GenBank/DDBJ whole genome shotgun (WGS) entry which is preliminary data.</text>
</comment>
<dbReference type="STRING" id="313628.LNTAR_09841"/>
<dbReference type="EMBL" id="ABCK01000030">
    <property type="protein sequence ID" value="EDM25426.1"/>
    <property type="molecule type" value="Genomic_DNA"/>
</dbReference>
<comment type="similarity">
    <text evidence="1">Belongs to the sigma-70 factor family. ECF subfamily.</text>
</comment>
<dbReference type="RefSeq" id="WP_007280790.1">
    <property type="nucleotide sequence ID" value="NZ_ABCK01000030.1"/>
</dbReference>
<dbReference type="InterPro" id="IPR014331">
    <property type="entry name" value="RNA_pol_sigma70_ECF_RHOBA"/>
</dbReference>
<dbReference type="Pfam" id="PF08281">
    <property type="entry name" value="Sigma70_r4_2"/>
    <property type="match status" value="1"/>
</dbReference>
<dbReference type="NCBIfam" id="TIGR02937">
    <property type="entry name" value="sigma70-ECF"/>
    <property type="match status" value="1"/>
</dbReference>
<evidence type="ECO:0000313" key="7">
    <source>
        <dbReference type="EMBL" id="EDM25426.1"/>
    </source>
</evidence>
<sequence>MDIDQTEEFIELMTSFQGRLYAFILSLTGDPNGANDILQETNIILWKKSGEFEMGSNFKAWSFRIANFQVMAHRQRKMRDRLVFDDDMIEEIIAESTEADELYNIKQGKIDSCMSQLPDRQRDLIKMRYTIGKSVNQMAEDLKSTANSIAQALFRARNNLTQCVKTLKGQPYE</sequence>
<evidence type="ECO:0000256" key="1">
    <source>
        <dbReference type="ARBA" id="ARBA00010641"/>
    </source>
</evidence>
<dbReference type="SUPFAM" id="SSF88946">
    <property type="entry name" value="Sigma2 domain of RNA polymerase sigma factors"/>
    <property type="match status" value="1"/>
</dbReference>
<dbReference type="Proteomes" id="UP000004947">
    <property type="component" value="Unassembled WGS sequence"/>
</dbReference>
<dbReference type="PANTHER" id="PTHR43133">
    <property type="entry name" value="RNA POLYMERASE ECF-TYPE SIGMA FACTO"/>
    <property type="match status" value="1"/>
</dbReference>
<dbReference type="Gene3D" id="1.10.10.10">
    <property type="entry name" value="Winged helix-like DNA-binding domain superfamily/Winged helix DNA-binding domain"/>
    <property type="match status" value="1"/>
</dbReference>
<proteinExistence type="inferred from homology"/>
<keyword evidence="8" id="KW-1185">Reference proteome</keyword>
<feature type="domain" description="RNA polymerase sigma-70 region 2" evidence="5">
    <location>
        <begin position="12"/>
        <end position="77"/>
    </location>
</feature>